<evidence type="ECO:0000313" key="1">
    <source>
        <dbReference type="EMBL" id="QSO46643.1"/>
    </source>
</evidence>
<dbReference type="EMBL" id="CP071182">
    <property type="protein sequence ID" value="QSO46643.1"/>
    <property type="molecule type" value="Genomic_DNA"/>
</dbReference>
<proteinExistence type="predicted"/>
<reference evidence="1 2" key="1">
    <citation type="submission" date="2021-02" db="EMBL/GenBank/DDBJ databases">
        <title>Alicyclobacillus curvatus sp. nov. and Alicyclobacillus mengziensis sp. nov., two acidophilic bacteria isolated from acid mine drainage.</title>
        <authorList>
            <person name="Huang Y."/>
        </authorList>
    </citation>
    <scope>NUCLEOTIDE SEQUENCE [LARGE SCALE GENOMIC DNA]</scope>
    <source>
        <strain evidence="1 2">S30H14</strain>
    </source>
</reference>
<protein>
    <submittedName>
        <fullName evidence="1">Uncharacterized protein</fullName>
    </submittedName>
</protein>
<dbReference type="KEGG" id="afx:JZ786_19660"/>
<name>A0A9X7VZL9_9BACL</name>
<organism evidence="1 2">
    <name type="scientific">Alicyclobacillus mengziensis</name>
    <dbReference type="NCBI Taxonomy" id="2931921"/>
    <lineage>
        <taxon>Bacteria</taxon>
        <taxon>Bacillati</taxon>
        <taxon>Bacillota</taxon>
        <taxon>Bacilli</taxon>
        <taxon>Bacillales</taxon>
        <taxon>Alicyclobacillaceae</taxon>
        <taxon>Alicyclobacillus</taxon>
    </lineage>
</organism>
<dbReference type="Proteomes" id="UP000663505">
    <property type="component" value="Chromosome"/>
</dbReference>
<accession>A0A9X7VZL9</accession>
<gene>
    <name evidence="1" type="ORF">JZ786_19660</name>
</gene>
<dbReference type="RefSeq" id="WP_206656008.1">
    <property type="nucleotide sequence ID" value="NZ_CP071182.1"/>
</dbReference>
<keyword evidence="2" id="KW-1185">Reference proteome</keyword>
<evidence type="ECO:0000313" key="2">
    <source>
        <dbReference type="Proteomes" id="UP000663505"/>
    </source>
</evidence>
<dbReference type="AlphaFoldDB" id="A0A9X7VZL9"/>
<sequence>MGYMPVHVQCLFATIVIAISHRLRDVDEWAGTISLLDAERRIAKTLLLFMAKTSSGTPTQPPISNAVWRH</sequence>